<dbReference type="CDD" id="cd00170">
    <property type="entry name" value="SEC14"/>
    <property type="match status" value="1"/>
</dbReference>
<dbReference type="PANTHER" id="PTHR45824">
    <property type="entry name" value="GH16843P"/>
    <property type="match status" value="1"/>
</dbReference>
<dbReference type="FunFam" id="3.40.525.10:FF:000008">
    <property type="entry name" value="Phosphatidylinositol transfer protein 3"/>
    <property type="match status" value="1"/>
</dbReference>
<organism evidence="2 3">
    <name type="scientific">Canavalia gladiata</name>
    <name type="common">Sword bean</name>
    <name type="synonym">Dolichos gladiatus</name>
    <dbReference type="NCBI Taxonomy" id="3824"/>
    <lineage>
        <taxon>Eukaryota</taxon>
        <taxon>Viridiplantae</taxon>
        <taxon>Streptophyta</taxon>
        <taxon>Embryophyta</taxon>
        <taxon>Tracheophyta</taxon>
        <taxon>Spermatophyta</taxon>
        <taxon>Magnoliopsida</taxon>
        <taxon>eudicotyledons</taxon>
        <taxon>Gunneridae</taxon>
        <taxon>Pentapetalae</taxon>
        <taxon>rosids</taxon>
        <taxon>fabids</taxon>
        <taxon>Fabales</taxon>
        <taxon>Fabaceae</taxon>
        <taxon>Papilionoideae</taxon>
        <taxon>50 kb inversion clade</taxon>
        <taxon>NPAAA clade</taxon>
        <taxon>indigoferoid/millettioid clade</taxon>
        <taxon>Phaseoleae</taxon>
        <taxon>Canavalia</taxon>
    </lineage>
</organism>
<evidence type="ECO:0000313" key="3">
    <source>
        <dbReference type="Proteomes" id="UP001367508"/>
    </source>
</evidence>
<name>A0AAN9QXK4_CANGL</name>
<feature type="domain" description="CRAL-TRIO" evidence="1">
    <location>
        <begin position="108"/>
        <end position="265"/>
    </location>
</feature>
<dbReference type="Gene3D" id="3.40.525.10">
    <property type="entry name" value="CRAL-TRIO lipid binding domain"/>
    <property type="match status" value="1"/>
</dbReference>
<protein>
    <recommendedName>
        <fullName evidence="1">CRAL-TRIO domain-containing protein</fullName>
    </recommendedName>
</protein>
<accession>A0AAN9QXK4</accession>
<dbReference type="PROSITE" id="PS50191">
    <property type="entry name" value="CRAL_TRIO"/>
    <property type="match status" value="1"/>
</dbReference>
<dbReference type="SUPFAM" id="SSF52087">
    <property type="entry name" value="CRAL/TRIO domain"/>
    <property type="match status" value="1"/>
</dbReference>
<gene>
    <name evidence="2" type="ORF">VNO77_10421</name>
</gene>
<evidence type="ECO:0000313" key="2">
    <source>
        <dbReference type="EMBL" id="KAK7351169.1"/>
    </source>
</evidence>
<reference evidence="2 3" key="1">
    <citation type="submission" date="2024-01" db="EMBL/GenBank/DDBJ databases">
        <title>The genomes of 5 underutilized Papilionoideae crops provide insights into root nodulation and disease resistanc.</title>
        <authorList>
            <person name="Jiang F."/>
        </authorList>
    </citation>
    <scope>NUCLEOTIDE SEQUENCE [LARGE SCALE GENOMIC DNA]</scope>
    <source>
        <strain evidence="2">LVBAO_FW01</strain>
        <tissue evidence="2">Leaves</tissue>
    </source>
</reference>
<dbReference type="EMBL" id="JAYMYQ010000002">
    <property type="protein sequence ID" value="KAK7351169.1"/>
    <property type="molecule type" value="Genomic_DNA"/>
</dbReference>
<evidence type="ECO:0000259" key="1">
    <source>
        <dbReference type="PROSITE" id="PS50191"/>
    </source>
</evidence>
<dbReference type="InterPro" id="IPR036273">
    <property type="entry name" value="CRAL/TRIO_N_dom_sf"/>
</dbReference>
<dbReference type="Proteomes" id="UP001367508">
    <property type="component" value="Unassembled WGS sequence"/>
</dbReference>
<dbReference type="InterPro" id="IPR052578">
    <property type="entry name" value="PI_Transfer_CRAL-TRIO"/>
</dbReference>
<dbReference type="SMART" id="SM00516">
    <property type="entry name" value="SEC14"/>
    <property type="match status" value="1"/>
</dbReference>
<dbReference type="GO" id="GO:0008526">
    <property type="term" value="F:phosphatidylinositol transfer activity"/>
    <property type="evidence" value="ECO:0007669"/>
    <property type="project" value="TreeGrafter"/>
</dbReference>
<keyword evidence="3" id="KW-1185">Reference proteome</keyword>
<dbReference type="InterPro" id="IPR036865">
    <property type="entry name" value="CRAL-TRIO_dom_sf"/>
</dbReference>
<comment type="caution">
    <text evidence="2">The sequence shown here is derived from an EMBL/GenBank/DDBJ whole genome shotgun (WGS) entry which is preliminary data.</text>
</comment>
<dbReference type="AlphaFoldDB" id="A0AAN9QXK4"/>
<proteinExistence type="predicted"/>
<dbReference type="InterPro" id="IPR001251">
    <property type="entry name" value="CRAL-TRIO_dom"/>
</dbReference>
<dbReference type="PANTHER" id="PTHR45824:SF8">
    <property type="entry name" value="CRAL-TRIO LIPID BINDING DOMAIN, CRAL_TRIO DOMAIN-CONTAINING PROTEIN-RELATED"/>
    <property type="match status" value="1"/>
</dbReference>
<dbReference type="SUPFAM" id="SSF46938">
    <property type="entry name" value="CRAL/TRIO N-terminal domain"/>
    <property type="match status" value="1"/>
</dbReference>
<sequence>MKQKQKHHSNQFGRTHKRVSTMLAMSEGLKETASNGHEKMLISQEQQAKINEVKKLIGPLSDKASVYCSDASIMRYLSSRNWNVKRASQMLKQSLKWRKEYKPEEIRYEEVIDEAKTGMMYKPNYSDKYGRSVLVMRPCCQNSKSTQGQVKYFVYSMEKAALALPPHQEQMVWLIDFQGFNLSHVSFKVTREIAHILQAYYPKRLGLAIMYNAPTIFQPFFAMVKPFLETETCNKIKFVNSDDHNTKKIMEDLFDMDNIEPAFGGNGGTGFDINKYAERMKEDDKKTHSFWTHANSLSSVSHSAPLD</sequence>
<dbReference type="Pfam" id="PF00650">
    <property type="entry name" value="CRAL_TRIO"/>
    <property type="match status" value="1"/>
</dbReference>